<reference evidence="4 5" key="1">
    <citation type="submission" date="2020-04" db="EMBL/GenBank/DDBJ databases">
        <title>MicrobeNet Type strains.</title>
        <authorList>
            <person name="Nicholson A.C."/>
        </authorList>
    </citation>
    <scope>NUCLEOTIDE SEQUENCE [LARGE SCALE GENOMIC DNA]</scope>
    <source>
        <strain evidence="4 5">DSM 44445</strain>
    </source>
</reference>
<feature type="transmembrane region" description="Helical" evidence="2">
    <location>
        <begin position="143"/>
        <end position="161"/>
    </location>
</feature>
<protein>
    <recommendedName>
        <fullName evidence="3">Putative zinc-finger domain-containing protein</fullName>
    </recommendedName>
</protein>
<keyword evidence="2" id="KW-0812">Transmembrane</keyword>
<proteinExistence type="predicted"/>
<evidence type="ECO:0000259" key="3">
    <source>
        <dbReference type="Pfam" id="PF13490"/>
    </source>
</evidence>
<feature type="transmembrane region" description="Helical" evidence="2">
    <location>
        <begin position="173"/>
        <end position="189"/>
    </location>
</feature>
<feature type="transmembrane region" description="Helical" evidence="2">
    <location>
        <begin position="120"/>
        <end position="136"/>
    </location>
</feature>
<gene>
    <name evidence="4" type="ORF">HGA07_02610</name>
</gene>
<evidence type="ECO:0000256" key="2">
    <source>
        <dbReference type="SAM" id="Phobius"/>
    </source>
</evidence>
<name>A0A7X6RG04_9NOCA</name>
<dbReference type="Pfam" id="PF13490">
    <property type="entry name" value="zf-HC2"/>
    <property type="match status" value="1"/>
</dbReference>
<evidence type="ECO:0000313" key="4">
    <source>
        <dbReference type="EMBL" id="NKY84516.1"/>
    </source>
</evidence>
<dbReference type="InterPro" id="IPR027383">
    <property type="entry name" value="Znf_put"/>
</dbReference>
<dbReference type="Proteomes" id="UP000523447">
    <property type="component" value="Unassembled WGS sequence"/>
</dbReference>
<dbReference type="AlphaFoldDB" id="A0A7X6RG04"/>
<sequence length="241" mass="25733">MKCETVREALSARIDGEAEPIPAAVTDRHLVACSTCRGWYRNAETLRRTMILHAAPQVPDLSADIMAGLPPARRTPQVVRVCLAVVAIAQTGLALTQLVGADTGMSGHGGFMMGHMSHESAAWNLAVGIGLVWAALRTGTAAAQLPMLSVFVGALTAASLLDLTRGDVTVGRLVTHIPVLVGVALLYLVHRLHRDDDRPGHRQPVGDSEYVEVPVAPVDSSRRLRPASIGYRRPASRHRAA</sequence>
<feature type="region of interest" description="Disordered" evidence="1">
    <location>
        <begin position="196"/>
        <end position="241"/>
    </location>
</feature>
<comment type="caution">
    <text evidence="4">The sequence shown here is derived from an EMBL/GenBank/DDBJ whole genome shotgun (WGS) entry which is preliminary data.</text>
</comment>
<keyword evidence="2" id="KW-1133">Transmembrane helix</keyword>
<organism evidence="4 5">
    <name type="scientific">Nocardia veterana</name>
    <dbReference type="NCBI Taxonomy" id="132249"/>
    <lineage>
        <taxon>Bacteria</taxon>
        <taxon>Bacillati</taxon>
        <taxon>Actinomycetota</taxon>
        <taxon>Actinomycetes</taxon>
        <taxon>Mycobacteriales</taxon>
        <taxon>Nocardiaceae</taxon>
        <taxon>Nocardia</taxon>
    </lineage>
</organism>
<dbReference type="RefSeq" id="WP_040721020.1">
    <property type="nucleotide sequence ID" value="NZ_CAWPHS010000012.1"/>
</dbReference>
<keyword evidence="5" id="KW-1185">Reference proteome</keyword>
<accession>A0A7X6RG04</accession>
<feature type="transmembrane region" description="Helical" evidence="2">
    <location>
        <begin position="78"/>
        <end position="100"/>
    </location>
</feature>
<feature type="domain" description="Putative zinc-finger" evidence="3">
    <location>
        <begin position="3"/>
        <end position="37"/>
    </location>
</feature>
<keyword evidence="2" id="KW-0472">Membrane</keyword>
<dbReference type="EMBL" id="JAAXPE010000002">
    <property type="protein sequence ID" value="NKY84516.1"/>
    <property type="molecule type" value="Genomic_DNA"/>
</dbReference>
<evidence type="ECO:0000256" key="1">
    <source>
        <dbReference type="SAM" id="MobiDB-lite"/>
    </source>
</evidence>
<evidence type="ECO:0000313" key="5">
    <source>
        <dbReference type="Proteomes" id="UP000523447"/>
    </source>
</evidence>